<evidence type="ECO:0008006" key="10">
    <source>
        <dbReference type="Google" id="ProtNLM"/>
    </source>
</evidence>
<dbReference type="PANTHER" id="PTHR13078:SF56">
    <property type="entry name" value="PEROXISOMAL MULTIFUNCTIONAL ENZYME TYPE 2"/>
    <property type="match status" value="1"/>
</dbReference>
<evidence type="ECO:0000256" key="1">
    <source>
        <dbReference type="ARBA" id="ARBA00004275"/>
    </source>
</evidence>
<dbReference type="AlphaFoldDB" id="A0AA36CDN0"/>
<keyword evidence="9" id="KW-1185">Reference proteome</keyword>
<dbReference type="Pfam" id="PF22622">
    <property type="entry name" value="MFE-2_hydrat-2_N"/>
    <property type="match status" value="1"/>
</dbReference>
<dbReference type="EMBL" id="CATQJA010001264">
    <property type="protein sequence ID" value="CAJ0566522.1"/>
    <property type="molecule type" value="Genomic_DNA"/>
</dbReference>
<evidence type="ECO:0000259" key="5">
    <source>
        <dbReference type="Pfam" id="PF01575"/>
    </source>
</evidence>
<dbReference type="FunFam" id="3.10.129.10:FF:000013">
    <property type="entry name" value="Peroxisomal multifunctional enzyme type 2"/>
    <property type="match status" value="1"/>
</dbReference>
<keyword evidence="3" id="KW-0576">Peroxisome</keyword>
<dbReference type="CDD" id="cd03448">
    <property type="entry name" value="HDE_HSD"/>
    <property type="match status" value="1"/>
</dbReference>
<reference evidence="8" key="1">
    <citation type="submission" date="2023-06" db="EMBL/GenBank/DDBJ databases">
        <authorList>
            <person name="Delattre M."/>
        </authorList>
    </citation>
    <scope>NUCLEOTIDE SEQUENCE</scope>
    <source>
        <strain evidence="8">AF72</strain>
    </source>
</reference>
<dbReference type="Gene3D" id="3.10.129.10">
    <property type="entry name" value="Hotdog Thioesterase"/>
    <property type="match status" value="2"/>
</dbReference>
<comment type="similarity">
    <text evidence="2">Belongs to the short-chain dehydrogenases/reductases (SDR) family.</text>
</comment>
<evidence type="ECO:0000313" key="8">
    <source>
        <dbReference type="EMBL" id="CAJ0566522.1"/>
    </source>
</evidence>
<evidence type="ECO:0000256" key="2">
    <source>
        <dbReference type="ARBA" id="ARBA00006484"/>
    </source>
</evidence>
<dbReference type="Pfam" id="PF01575">
    <property type="entry name" value="MaoC_dehydratas"/>
    <property type="match status" value="1"/>
</dbReference>
<dbReference type="Proteomes" id="UP001177023">
    <property type="component" value="Unassembled WGS sequence"/>
</dbReference>
<dbReference type="InterPro" id="IPR003033">
    <property type="entry name" value="SCP2_sterol-bd_dom"/>
</dbReference>
<feature type="domain" description="MaoC-like" evidence="5">
    <location>
        <begin position="158"/>
        <end position="277"/>
    </location>
</feature>
<proteinExistence type="inferred from homology"/>
<dbReference type="InterPro" id="IPR029069">
    <property type="entry name" value="HotDog_dom_sf"/>
</dbReference>
<organism evidence="8 9">
    <name type="scientific">Mesorhabditis spiculigera</name>
    <dbReference type="NCBI Taxonomy" id="96644"/>
    <lineage>
        <taxon>Eukaryota</taxon>
        <taxon>Metazoa</taxon>
        <taxon>Ecdysozoa</taxon>
        <taxon>Nematoda</taxon>
        <taxon>Chromadorea</taxon>
        <taxon>Rhabditida</taxon>
        <taxon>Rhabditina</taxon>
        <taxon>Rhabditomorpha</taxon>
        <taxon>Rhabditoidea</taxon>
        <taxon>Rhabditidae</taxon>
        <taxon>Mesorhabditinae</taxon>
        <taxon>Mesorhabditis</taxon>
    </lineage>
</organism>
<dbReference type="GO" id="GO:0005777">
    <property type="term" value="C:peroxisome"/>
    <property type="evidence" value="ECO:0007669"/>
    <property type="project" value="UniProtKB-SubCell"/>
</dbReference>
<protein>
    <recommendedName>
        <fullName evidence="10">Peroxisomal multifunctional enzyme type 2</fullName>
    </recommendedName>
</protein>
<dbReference type="SUPFAM" id="SSF54637">
    <property type="entry name" value="Thioesterase/thiol ester dehydrase-isomerase"/>
    <property type="match status" value="2"/>
</dbReference>
<feature type="domain" description="Peroxisomal multifunctional enzyme type 2-like N-terminal" evidence="7">
    <location>
        <begin position="16"/>
        <end position="141"/>
    </location>
</feature>
<gene>
    <name evidence="8" type="ORF">MSPICULIGERA_LOCUS5121</name>
</gene>
<dbReference type="InterPro" id="IPR002539">
    <property type="entry name" value="MaoC-like_dom"/>
</dbReference>
<accession>A0AA36CDN0</accession>
<keyword evidence="4" id="KW-0456">Lyase</keyword>
<feature type="domain" description="SCP2" evidence="6">
    <location>
        <begin position="311"/>
        <end position="413"/>
    </location>
</feature>
<dbReference type="SUPFAM" id="SSF55718">
    <property type="entry name" value="SCP-like"/>
    <property type="match status" value="1"/>
</dbReference>
<evidence type="ECO:0000313" key="9">
    <source>
        <dbReference type="Proteomes" id="UP001177023"/>
    </source>
</evidence>
<feature type="non-terminal residue" evidence="8">
    <location>
        <position position="420"/>
    </location>
</feature>
<dbReference type="Pfam" id="PF02036">
    <property type="entry name" value="SCP2"/>
    <property type="match status" value="1"/>
</dbReference>
<evidence type="ECO:0000256" key="4">
    <source>
        <dbReference type="ARBA" id="ARBA00023239"/>
    </source>
</evidence>
<dbReference type="GO" id="GO:0006635">
    <property type="term" value="P:fatty acid beta-oxidation"/>
    <property type="evidence" value="ECO:0007669"/>
    <property type="project" value="TreeGrafter"/>
</dbReference>
<sequence>MDAAAAKAHQVEDEDFEYNARDAIIYALGIGAKAKDDLRYVYELDENFQVFPTFAVVPGFVVKSLASWPGVSYDLTRILHGEQYIEFYKPIPTEGKLRSSQRVAEILDKGKGALILSNVTTYDDDTGEKLFMQQFATFQVGAGGFGGARTSPEEFQTAKIPERKPDRIVEEKTSLDQAALYRQGSGDPNPLHIDPSFAQMSGFPEPILHGLCSMGFSARHVINSFAENDGNRLRAIKVRFSSPVLPGQTLQTEMWKEGDRVLFQTKVKETGKVVIANAWAKIDGMTGGAAVGCPVSAPNTGKMTLKSAALFDQIKAELPNHTQKVKQVKGIIQYELTSGGKVVGKYTIDLKNGDGTVYEGEAKEKAQVTVTVDDEDFVKLAAGELEPTKAFMQGKIKAKGNIMMLQKLQGLLQGAQKAKL</sequence>
<dbReference type="GO" id="GO:0044594">
    <property type="term" value="F:17-beta-hydroxysteroid dehydrogenase (NAD+) activity"/>
    <property type="evidence" value="ECO:0007669"/>
    <property type="project" value="TreeGrafter"/>
</dbReference>
<name>A0AA36CDN0_9BILA</name>
<evidence type="ECO:0000256" key="3">
    <source>
        <dbReference type="ARBA" id="ARBA00023140"/>
    </source>
</evidence>
<dbReference type="Gene3D" id="3.30.1050.10">
    <property type="entry name" value="SCP2 sterol-binding domain"/>
    <property type="match status" value="1"/>
</dbReference>
<dbReference type="GO" id="GO:0018812">
    <property type="term" value="F:3-hydroxyacyl-CoA dehydratase activity"/>
    <property type="evidence" value="ECO:0007669"/>
    <property type="project" value="UniProtKB-ARBA"/>
</dbReference>
<dbReference type="PANTHER" id="PTHR13078">
    <property type="entry name" value="PEROXISOMAL MULTIFUNCTIONAL ENZYME TYPE 2-RELATED"/>
    <property type="match status" value="1"/>
</dbReference>
<dbReference type="GO" id="GO:0003857">
    <property type="term" value="F:(3S)-3-hydroxyacyl-CoA dehydrogenase (NAD+) activity"/>
    <property type="evidence" value="ECO:0007669"/>
    <property type="project" value="TreeGrafter"/>
</dbReference>
<evidence type="ECO:0000259" key="6">
    <source>
        <dbReference type="Pfam" id="PF02036"/>
    </source>
</evidence>
<comment type="caution">
    <text evidence="8">The sequence shown here is derived from an EMBL/GenBank/DDBJ whole genome shotgun (WGS) entry which is preliminary data.</text>
</comment>
<evidence type="ECO:0000259" key="7">
    <source>
        <dbReference type="Pfam" id="PF22622"/>
    </source>
</evidence>
<dbReference type="InterPro" id="IPR054357">
    <property type="entry name" value="MFE-2_N"/>
</dbReference>
<dbReference type="InterPro" id="IPR036527">
    <property type="entry name" value="SCP2_sterol-bd_dom_sf"/>
</dbReference>
<comment type="subcellular location">
    <subcellularLocation>
        <location evidence="1">Peroxisome</location>
    </subcellularLocation>
</comment>